<keyword evidence="6" id="KW-0456">Lyase</keyword>
<evidence type="ECO:0000256" key="7">
    <source>
        <dbReference type="ARBA" id="ARBA00023268"/>
    </source>
</evidence>
<dbReference type="SMART" id="SM00478">
    <property type="entry name" value="ENDO3c"/>
    <property type="match status" value="1"/>
</dbReference>
<keyword evidence="3" id="KW-0227">DNA damage</keyword>
<dbReference type="GO" id="GO:0008534">
    <property type="term" value="F:oxidized purine nucleobase lesion DNA N-glycosylase activity"/>
    <property type="evidence" value="ECO:0007669"/>
    <property type="project" value="InterPro"/>
</dbReference>
<dbReference type="InterPro" id="IPR012904">
    <property type="entry name" value="OGG_N"/>
</dbReference>
<dbReference type="HOGENOM" id="CLU_027543_3_0_9"/>
<keyword evidence="7" id="KW-0511">Multifunctional enzyme</keyword>
<evidence type="ECO:0000256" key="5">
    <source>
        <dbReference type="ARBA" id="ARBA00023204"/>
    </source>
</evidence>
<dbReference type="EMBL" id="CP003065">
    <property type="protein sequence ID" value="AEV70419.1"/>
    <property type="molecule type" value="Genomic_DNA"/>
</dbReference>
<reference evidence="13" key="1">
    <citation type="submission" date="2011-12" db="EMBL/GenBank/DDBJ databases">
        <title>Complete sequence of Clostridium clariflavum DSM 19732.</title>
        <authorList>
            <consortium name="US DOE Joint Genome Institute"/>
            <person name="Lucas S."/>
            <person name="Han J."/>
            <person name="Lapidus A."/>
            <person name="Cheng J.-F."/>
            <person name="Goodwin L."/>
            <person name="Pitluck S."/>
            <person name="Peters L."/>
            <person name="Teshima H."/>
            <person name="Detter J.C."/>
            <person name="Han C."/>
            <person name="Tapia R."/>
            <person name="Land M."/>
            <person name="Hauser L."/>
            <person name="Kyrpides N."/>
            <person name="Ivanova N."/>
            <person name="Pagani I."/>
            <person name="Kitzmiller T."/>
            <person name="Lynd L."/>
            <person name="Izquierdo J."/>
            <person name="Woyke T."/>
        </authorList>
    </citation>
    <scope>NUCLEOTIDE SEQUENCE [LARGE SCALE GENOMIC DNA]</scope>
    <source>
        <strain evidence="13">DSM 19732 / NBRC 101661 / EBR45</strain>
    </source>
</reference>
<dbReference type="InterPro" id="IPR011257">
    <property type="entry name" value="DNA_glycosylase"/>
</dbReference>
<dbReference type="Gene3D" id="1.10.340.30">
    <property type="entry name" value="Hypothetical protein, domain 2"/>
    <property type="match status" value="1"/>
</dbReference>
<dbReference type="GO" id="GO:0006289">
    <property type="term" value="P:nucleotide-excision repair"/>
    <property type="evidence" value="ECO:0007669"/>
    <property type="project" value="InterPro"/>
</dbReference>
<evidence type="ECO:0000256" key="6">
    <source>
        <dbReference type="ARBA" id="ARBA00023239"/>
    </source>
</evidence>
<evidence type="ECO:0000256" key="2">
    <source>
        <dbReference type="ARBA" id="ARBA00012720"/>
    </source>
</evidence>
<proteinExistence type="inferred from homology"/>
<evidence type="ECO:0000256" key="4">
    <source>
        <dbReference type="ARBA" id="ARBA00022801"/>
    </source>
</evidence>
<evidence type="ECO:0000259" key="10">
    <source>
        <dbReference type="SMART" id="SM00278"/>
    </source>
</evidence>
<evidence type="ECO:0000313" key="13">
    <source>
        <dbReference type="Proteomes" id="UP000005435"/>
    </source>
</evidence>
<evidence type="ECO:0000259" key="11">
    <source>
        <dbReference type="SMART" id="SM00478"/>
    </source>
</evidence>
<dbReference type="KEGG" id="ccl:Clocl_3983"/>
<keyword evidence="4" id="KW-0378">Hydrolase</keyword>
<dbReference type="Proteomes" id="UP000005435">
    <property type="component" value="Chromosome"/>
</dbReference>
<name>G8M399_ACECE</name>
<evidence type="ECO:0000256" key="3">
    <source>
        <dbReference type="ARBA" id="ARBA00022763"/>
    </source>
</evidence>
<comment type="similarity">
    <text evidence="1">Belongs to the type-1 OGG1 family.</text>
</comment>
<dbReference type="GO" id="GO:0140078">
    <property type="term" value="F:class I DNA-(apurinic or apyrimidinic site) endonuclease activity"/>
    <property type="evidence" value="ECO:0007669"/>
    <property type="project" value="UniProtKB-EC"/>
</dbReference>
<dbReference type="PANTHER" id="PTHR10242">
    <property type="entry name" value="8-OXOGUANINE DNA GLYCOSYLASE"/>
    <property type="match status" value="1"/>
</dbReference>
<dbReference type="Pfam" id="PF00730">
    <property type="entry name" value="HhH-GPD"/>
    <property type="match status" value="1"/>
</dbReference>
<protein>
    <recommendedName>
        <fullName evidence="2">DNA-(apurinic or apyrimidinic site) lyase</fullName>
        <ecNumber evidence="2">4.2.99.18</ecNumber>
    </recommendedName>
</protein>
<dbReference type="SMART" id="SM00278">
    <property type="entry name" value="HhH1"/>
    <property type="match status" value="1"/>
</dbReference>
<dbReference type="SUPFAM" id="SSF48150">
    <property type="entry name" value="DNA-glycosylase"/>
    <property type="match status" value="1"/>
</dbReference>
<evidence type="ECO:0000313" key="12">
    <source>
        <dbReference type="EMBL" id="AEV70419.1"/>
    </source>
</evidence>
<dbReference type="Gene3D" id="3.30.310.260">
    <property type="match status" value="1"/>
</dbReference>
<reference evidence="12 13" key="2">
    <citation type="journal article" date="2012" name="Stand. Genomic Sci.">
        <title>Complete Genome Sequence of Clostridium clariflavum DSM 19732.</title>
        <authorList>
            <person name="Izquierdo J.A."/>
            <person name="Goodwin L."/>
            <person name="Davenport K.W."/>
            <person name="Teshima H."/>
            <person name="Bruce D."/>
            <person name="Detter C."/>
            <person name="Tapia R."/>
            <person name="Han S."/>
            <person name="Land M."/>
            <person name="Hauser L."/>
            <person name="Jeffries C.D."/>
            <person name="Han J."/>
            <person name="Pitluck S."/>
            <person name="Nolan M."/>
            <person name="Chen A."/>
            <person name="Huntemann M."/>
            <person name="Mavromatis K."/>
            <person name="Mikhailova N."/>
            <person name="Liolios K."/>
            <person name="Woyke T."/>
            <person name="Lynd L.R."/>
        </authorList>
    </citation>
    <scope>NUCLEOTIDE SEQUENCE [LARGE SCALE GENOMIC DNA]</scope>
    <source>
        <strain evidence="13">DSM 19732 / NBRC 101661 / EBR45</strain>
    </source>
</reference>
<keyword evidence="8" id="KW-0326">Glycosidase</keyword>
<dbReference type="STRING" id="720554.Clocl_3983"/>
<dbReference type="InterPro" id="IPR023170">
    <property type="entry name" value="HhH_base_excis_C"/>
</dbReference>
<feature type="domain" description="HhH-GPD" evidence="11">
    <location>
        <begin position="140"/>
        <end position="302"/>
    </location>
</feature>
<dbReference type="SUPFAM" id="SSF55945">
    <property type="entry name" value="TATA-box binding protein-like"/>
    <property type="match status" value="1"/>
</dbReference>
<evidence type="ECO:0000256" key="9">
    <source>
        <dbReference type="ARBA" id="ARBA00044632"/>
    </source>
</evidence>
<dbReference type="PANTHER" id="PTHR10242:SF2">
    <property type="entry name" value="N-GLYCOSYLASE_DNA LYASE"/>
    <property type="match status" value="1"/>
</dbReference>
<dbReference type="EC" id="4.2.99.18" evidence="2"/>
<keyword evidence="5" id="KW-0234">DNA repair</keyword>
<evidence type="ECO:0000256" key="1">
    <source>
        <dbReference type="ARBA" id="ARBA00010679"/>
    </source>
</evidence>
<gene>
    <name evidence="12" type="ordered locus">Clocl_3983</name>
</gene>
<keyword evidence="13" id="KW-1185">Reference proteome</keyword>
<dbReference type="Gene3D" id="1.10.1670.10">
    <property type="entry name" value="Helix-hairpin-Helix base-excision DNA repair enzymes (C-terminal)"/>
    <property type="match status" value="1"/>
</dbReference>
<accession>G8M399</accession>
<organism evidence="12 13">
    <name type="scientific">Acetivibrio clariflavus (strain DSM 19732 / NBRC 101661 / EBR45)</name>
    <name type="common">Clostridium clariflavum</name>
    <dbReference type="NCBI Taxonomy" id="720554"/>
    <lineage>
        <taxon>Bacteria</taxon>
        <taxon>Bacillati</taxon>
        <taxon>Bacillota</taxon>
        <taxon>Clostridia</taxon>
        <taxon>Eubacteriales</taxon>
        <taxon>Oscillospiraceae</taxon>
        <taxon>Acetivibrio</taxon>
    </lineage>
</organism>
<sequence>MKIVINDNMEYGDDMEYKGYKISQEENSIIVENIKDFNAVHTFECGQCFRWIRQEDGSYTGVAKGKVINVSIDDGVLVLKNTNLEDFKNIWFDYFDLGRDYGQVKEAVMKDDIMQKAIDFGWGIRLLKQDIWETLISFIISANNRIPRIMKTVEIIARLYGDELMMDGNKYYSFPDVNKLAQSNVEELEVCKGGFRCKYILNSSQMVSVGQVDLKQLSQMDTDSAREELMKFPGVGPKVADCVLLYSGTKYDVFPTDVWVRRVMGELYFKREAGFGEIQKFAREYFGDLAGFAQQYLFYYARENKIGT</sequence>
<dbReference type="GO" id="GO:0006284">
    <property type="term" value="P:base-excision repair"/>
    <property type="evidence" value="ECO:0007669"/>
    <property type="project" value="InterPro"/>
</dbReference>
<feature type="domain" description="Helix-hairpin-helix DNA-binding motif class 1" evidence="10">
    <location>
        <begin position="227"/>
        <end position="246"/>
    </location>
</feature>
<comment type="catalytic activity">
    <reaction evidence="9">
        <text>2'-deoxyribonucleotide-(2'-deoxyribose 5'-phosphate)-2'-deoxyribonucleotide-DNA = a 3'-end 2'-deoxyribonucleotide-(2,3-dehydro-2,3-deoxyribose 5'-phosphate)-DNA + a 5'-end 5'-phospho-2'-deoxyribonucleoside-DNA + H(+)</text>
        <dbReference type="Rhea" id="RHEA:66592"/>
        <dbReference type="Rhea" id="RHEA-COMP:13180"/>
        <dbReference type="Rhea" id="RHEA-COMP:16897"/>
        <dbReference type="Rhea" id="RHEA-COMP:17067"/>
        <dbReference type="ChEBI" id="CHEBI:15378"/>
        <dbReference type="ChEBI" id="CHEBI:136412"/>
        <dbReference type="ChEBI" id="CHEBI:157695"/>
        <dbReference type="ChEBI" id="CHEBI:167181"/>
        <dbReference type="EC" id="4.2.99.18"/>
    </reaction>
</comment>
<dbReference type="InterPro" id="IPR003265">
    <property type="entry name" value="HhH-GPD_domain"/>
</dbReference>
<dbReference type="InterPro" id="IPR003583">
    <property type="entry name" value="Hlx-hairpin-Hlx_DNA-bd_motif"/>
</dbReference>
<dbReference type="CDD" id="cd00056">
    <property type="entry name" value="ENDO3c"/>
    <property type="match status" value="1"/>
</dbReference>
<evidence type="ECO:0000256" key="8">
    <source>
        <dbReference type="ARBA" id="ARBA00023295"/>
    </source>
</evidence>
<dbReference type="AlphaFoldDB" id="G8M399"/>
<dbReference type="Pfam" id="PF07934">
    <property type="entry name" value="OGG_N"/>
    <property type="match status" value="1"/>
</dbReference>
<dbReference type="eggNOG" id="COG0122">
    <property type="taxonomic scope" value="Bacteria"/>
</dbReference>
<dbReference type="GO" id="GO:0003684">
    <property type="term" value="F:damaged DNA binding"/>
    <property type="evidence" value="ECO:0007669"/>
    <property type="project" value="InterPro"/>
</dbReference>
<dbReference type="InterPro" id="IPR052054">
    <property type="entry name" value="Oxidative_DNA_repair_enzyme"/>
</dbReference>